<dbReference type="PANTHER" id="PTHR38340">
    <property type="entry name" value="S-LAYER PROTEIN"/>
    <property type="match status" value="1"/>
</dbReference>
<evidence type="ECO:0000259" key="5">
    <source>
        <dbReference type="Pfam" id="PF13403"/>
    </source>
</evidence>
<dbReference type="SUPFAM" id="SSF51120">
    <property type="entry name" value="beta-Roll"/>
    <property type="match status" value="1"/>
</dbReference>
<dbReference type="GO" id="GO:0005576">
    <property type="term" value="C:extracellular region"/>
    <property type="evidence" value="ECO:0007669"/>
    <property type="project" value="UniProtKB-SubCell"/>
</dbReference>
<dbReference type="PRINTS" id="PR00313">
    <property type="entry name" value="CABNDNGRPT"/>
</dbReference>
<evidence type="ECO:0000256" key="1">
    <source>
        <dbReference type="ARBA" id="ARBA00004613"/>
    </source>
</evidence>
<feature type="domain" description="Hedgehog/Intein (Hint)" evidence="5">
    <location>
        <begin position="221"/>
        <end position="344"/>
    </location>
</feature>
<evidence type="ECO:0000313" key="6">
    <source>
        <dbReference type="EMBL" id="SHK58448.1"/>
    </source>
</evidence>
<dbReference type="SUPFAM" id="SSF51294">
    <property type="entry name" value="Hedgehog/intein (Hint) domain"/>
    <property type="match status" value="1"/>
</dbReference>
<evidence type="ECO:0000313" key="7">
    <source>
        <dbReference type="Proteomes" id="UP000184248"/>
    </source>
</evidence>
<reference evidence="7" key="1">
    <citation type="submission" date="2016-11" db="EMBL/GenBank/DDBJ databases">
        <authorList>
            <person name="Varghese N."/>
            <person name="Submissions S."/>
        </authorList>
    </citation>
    <scope>NUCLEOTIDE SEQUENCE [LARGE SCALE GENOMIC DNA]</scope>
    <source>
        <strain evidence="7">ALO Sharm</strain>
    </source>
</reference>
<dbReference type="Pfam" id="PF13403">
    <property type="entry name" value="Hint_2"/>
    <property type="match status" value="1"/>
</dbReference>
<dbReference type="EMBL" id="FRAL01000004">
    <property type="protein sequence ID" value="SHK58448.1"/>
    <property type="molecule type" value="Genomic_DNA"/>
</dbReference>
<evidence type="ECO:0000256" key="4">
    <source>
        <dbReference type="SAM" id="MobiDB-lite"/>
    </source>
</evidence>
<dbReference type="InterPro" id="IPR036844">
    <property type="entry name" value="Hint_dom_sf"/>
</dbReference>
<dbReference type="AlphaFoldDB" id="A0A1M6TNS7"/>
<feature type="compositionally biased region" description="Gly residues" evidence="4">
    <location>
        <begin position="60"/>
        <end position="72"/>
    </location>
</feature>
<dbReference type="Pfam" id="PF00353">
    <property type="entry name" value="HemolysinCabind"/>
    <property type="match status" value="3"/>
</dbReference>
<keyword evidence="3" id="KW-0106">Calcium</keyword>
<keyword evidence="2" id="KW-0964">Secreted</keyword>
<dbReference type="Gene3D" id="2.170.16.10">
    <property type="entry name" value="Hedgehog/Intein (Hint) domain"/>
    <property type="match status" value="1"/>
</dbReference>
<dbReference type="InterPro" id="IPR028992">
    <property type="entry name" value="Hedgehog/Intein_dom"/>
</dbReference>
<accession>A0A1M6TNS7</accession>
<evidence type="ECO:0000256" key="3">
    <source>
        <dbReference type="ARBA" id="ARBA00022837"/>
    </source>
</evidence>
<comment type="subcellular location">
    <subcellularLocation>
        <location evidence="1">Secreted</location>
    </subcellularLocation>
</comment>
<dbReference type="InterPro" id="IPR050557">
    <property type="entry name" value="RTX_toxin/Mannuronan_C5-epim"/>
</dbReference>
<feature type="region of interest" description="Disordered" evidence="4">
    <location>
        <begin position="1"/>
        <end position="132"/>
    </location>
</feature>
<dbReference type="Proteomes" id="UP000184248">
    <property type="component" value="Unassembled WGS sequence"/>
</dbReference>
<organism evidence="6 7">
    <name type="scientific">Halomonas caseinilytica</name>
    <dbReference type="NCBI Taxonomy" id="438744"/>
    <lineage>
        <taxon>Bacteria</taxon>
        <taxon>Pseudomonadati</taxon>
        <taxon>Pseudomonadota</taxon>
        <taxon>Gammaproteobacteria</taxon>
        <taxon>Oceanospirillales</taxon>
        <taxon>Halomonadaceae</taxon>
        <taxon>Halomonas</taxon>
    </lineage>
</organism>
<dbReference type="GO" id="GO:0005509">
    <property type="term" value="F:calcium ion binding"/>
    <property type="evidence" value="ECO:0007669"/>
    <property type="project" value="InterPro"/>
</dbReference>
<keyword evidence="7" id="KW-1185">Reference proteome</keyword>
<proteinExistence type="predicted"/>
<dbReference type="Gene3D" id="2.150.10.10">
    <property type="entry name" value="Serralysin-like metalloprotease, C-terminal"/>
    <property type="match status" value="2"/>
</dbReference>
<dbReference type="RefSeq" id="WP_170862775.1">
    <property type="nucleotide sequence ID" value="NZ_FRAL01000004.1"/>
</dbReference>
<protein>
    <submittedName>
        <fullName evidence="6">Hemolysin-type calcium-binding repeat-containing protein</fullName>
    </submittedName>
</protein>
<feature type="non-terminal residue" evidence="6">
    <location>
        <position position="344"/>
    </location>
</feature>
<evidence type="ECO:0000256" key="2">
    <source>
        <dbReference type="ARBA" id="ARBA00022525"/>
    </source>
</evidence>
<gene>
    <name evidence="6" type="ORF">SAMN05192556_1041</name>
</gene>
<sequence>MAVINGTPDSDHIIGTPEDDIIEGLGGDDTLEGRDGNDTLRGGDGGDTLWGEGGDDILEGGNGGDTLHGGIGNDTLTGGPGADTMHGDAGDDILEGGDGNDTMRGGDGSDTLKGGNGTDAVHGGAGNDQLIASGDTGVDKIDYLYGEEDNDTITIIADDIPDGSTIHASGGAGSDTIIVQGEGYTITDNNEGGTDGRMTVTDGNKTFYVDYSSAESKEEVICFAEGTLIDTPVGEVPVEQLRIGDPILTAEGKTVPVRWIGHQTLVKSRLAWRMQPVRIEAGALGGGLPHSDLTVTASHGMVLDGLVINASALVNGDSIRFVPLVELAEQFRVFHVETEEHNVI</sequence>
<dbReference type="InterPro" id="IPR011049">
    <property type="entry name" value="Serralysin-like_metalloprot_C"/>
</dbReference>
<feature type="compositionally biased region" description="Gly residues" evidence="4">
    <location>
        <begin position="42"/>
        <end position="52"/>
    </location>
</feature>
<name>A0A1M6TNS7_9GAMM</name>
<dbReference type="InterPro" id="IPR001343">
    <property type="entry name" value="Hemolysn_Ca-bd"/>
</dbReference>
<dbReference type="PANTHER" id="PTHR38340:SF1">
    <property type="entry name" value="S-LAYER PROTEIN"/>
    <property type="match status" value="1"/>
</dbReference>